<keyword evidence="2" id="KW-0238">DNA-binding</keyword>
<keyword evidence="3" id="KW-0804">Transcription</keyword>
<dbReference type="PROSITE" id="PS50995">
    <property type="entry name" value="HTH_MARR_2"/>
    <property type="match status" value="1"/>
</dbReference>
<proteinExistence type="predicted"/>
<dbReference type="SUPFAM" id="SSF46785">
    <property type="entry name" value="Winged helix' DNA-binding domain"/>
    <property type="match status" value="1"/>
</dbReference>
<dbReference type="RefSeq" id="WP_226952633.1">
    <property type="nucleotide sequence ID" value="NZ_JACDXW010000001.1"/>
</dbReference>
<name>A0ABS8C8Q3_9BURK</name>
<dbReference type="EMBL" id="JACDXW010000001">
    <property type="protein sequence ID" value="MCB5362396.1"/>
    <property type="molecule type" value="Genomic_DNA"/>
</dbReference>
<dbReference type="PRINTS" id="PR00598">
    <property type="entry name" value="HTHMARR"/>
</dbReference>
<dbReference type="PANTHER" id="PTHR33164:SF64">
    <property type="entry name" value="TRANSCRIPTIONAL REGULATOR SLYA"/>
    <property type="match status" value="1"/>
</dbReference>
<dbReference type="Pfam" id="PF12802">
    <property type="entry name" value="MarR_2"/>
    <property type="match status" value="1"/>
</dbReference>
<reference evidence="5 6" key="1">
    <citation type="submission" date="2020-07" db="EMBL/GenBank/DDBJ databases">
        <title>Pusillimonas sp. nov., isolated from poultry manure in Taiwan.</title>
        <authorList>
            <person name="Lin S.-Y."/>
            <person name="Tang Y.-S."/>
            <person name="Young C.-C."/>
        </authorList>
    </citation>
    <scope>NUCLEOTIDE SEQUENCE [LARGE SCALE GENOMIC DNA]</scope>
    <source>
        <strain evidence="5 6">CC-YST705</strain>
    </source>
</reference>
<protein>
    <submittedName>
        <fullName evidence="5">Winged helix-turn-helix transcriptional regulator</fullName>
    </submittedName>
</protein>
<dbReference type="InterPro" id="IPR036390">
    <property type="entry name" value="WH_DNA-bd_sf"/>
</dbReference>
<dbReference type="InterPro" id="IPR036388">
    <property type="entry name" value="WH-like_DNA-bd_sf"/>
</dbReference>
<keyword evidence="1" id="KW-0805">Transcription regulation</keyword>
<organism evidence="5 6">
    <name type="scientific">Mesopusillimonas faecipullorum</name>
    <dbReference type="NCBI Taxonomy" id="2755040"/>
    <lineage>
        <taxon>Bacteria</taxon>
        <taxon>Pseudomonadati</taxon>
        <taxon>Pseudomonadota</taxon>
        <taxon>Betaproteobacteria</taxon>
        <taxon>Burkholderiales</taxon>
        <taxon>Alcaligenaceae</taxon>
        <taxon>Mesopusillimonas</taxon>
    </lineage>
</organism>
<comment type="caution">
    <text evidence="5">The sequence shown here is derived from an EMBL/GenBank/DDBJ whole genome shotgun (WGS) entry which is preliminary data.</text>
</comment>
<evidence type="ECO:0000256" key="2">
    <source>
        <dbReference type="ARBA" id="ARBA00023125"/>
    </source>
</evidence>
<dbReference type="Proteomes" id="UP000776983">
    <property type="component" value="Unassembled WGS sequence"/>
</dbReference>
<evidence type="ECO:0000313" key="5">
    <source>
        <dbReference type="EMBL" id="MCB5362396.1"/>
    </source>
</evidence>
<evidence type="ECO:0000313" key="6">
    <source>
        <dbReference type="Proteomes" id="UP000776983"/>
    </source>
</evidence>
<keyword evidence="6" id="KW-1185">Reference proteome</keyword>
<dbReference type="InterPro" id="IPR039422">
    <property type="entry name" value="MarR/SlyA-like"/>
</dbReference>
<evidence type="ECO:0000256" key="1">
    <source>
        <dbReference type="ARBA" id="ARBA00023015"/>
    </source>
</evidence>
<dbReference type="PANTHER" id="PTHR33164">
    <property type="entry name" value="TRANSCRIPTIONAL REGULATOR, MARR FAMILY"/>
    <property type="match status" value="1"/>
</dbReference>
<feature type="domain" description="HTH marR-type" evidence="4">
    <location>
        <begin position="9"/>
        <end position="141"/>
    </location>
</feature>
<sequence length="144" mass="16516">MTPSPCHLLTSFSYQLMQLARRWRRSDVQLMAREGYTDVSWVPLLHLYGGGPIMQKELAARCGVETSSLMRLLDKLKAQGLLDRQPHPVDQRAWLLELTPAGQEEGKRLTQLIMDAEQARLKDVPEELREAFQQLSETAMRNLN</sequence>
<dbReference type="SMART" id="SM00347">
    <property type="entry name" value="HTH_MARR"/>
    <property type="match status" value="1"/>
</dbReference>
<evidence type="ECO:0000256" key="3">
    <source>
        <dbReference type="ARBA" id="ARBA00023163"/>
    </source>
</evidence>
<accession>A0ABS8C8Q3</accession>
<evidence type="ECO:0000259" key="4">
    <source>
        <dbReference type="PROSITE" id="PS50995"/>
    </source>
</evidence>
<dbReference type="Gene3D" id="1.10.10.10">
    <property type="entry name" value="Winged helix-like DNA-binding domain superfamily/Winged helix DNA-binding domain"/>
    <property type="match status" value="1"/>
</dbReference>
<gene>
    <name evidence="5" type="ORF">H0484_01330</name>
</gene>
<dbReference type="InterPro" id="IPR000835">
    <property type="entry name" value="HTH_MarR-typ"/>
</dbReference>